<protein>
    <submittedName>
        <fullName evidence="3">Uncharacterized protein</fullName>
    </submittedName>
</protein>
<keyword evidence="2" id="KW-0732">Signal</keyword>
<evidence type="ECO:0000313" key="4">
    <source>
        <dbReference type="Proteomes" id="UP000291022"/>
    </source>
</evidence>
<reference evidence="3" key="3">
    <citation type="submission" date="2025-09" db="UniProtKB">
        <authorList>
            <consortium name="Ensembl"/>
        </authorList>
    </citation>
    <scope>IDENTIFICATION</scope>
</reference>
<name>A0A452QP17_URSAM</name>
<organism evidence="3 4">
    <name type="scientific">Ursus americanus</name>
    <name type="common">American black bear</name>
    <name type="synonym">Euarctos americanus</name>
    <dbReference type="NCBI Taxonomy" id="9643"/>
    <lineage>
        <taxon>Eukaryota</taxon>
        <taxon>Metazoa</taxon>
        <taxon>Chordata</taxon>
        <taxon>Craniata</taxon>
        <taxon>Vertebrata</taxon>
        <taxon>Euteleostomi</taxon>
        <taxon>Mammalia</taxon>
        <taxon>Eutheria</taxon>
        <taxon>Laurasiatheria</taxon>
        <taxon>Carnivora</taxon>
        <taxon>Caniformia</taxon>
        <taxon>Ursidae</taxon>
        <taxon>Ursus</taxon>
    </lineage>
</organism>
<reference evidence="4" key="1">
    <citation type="submission" date="2016-06" db="EMBL/GenBank/DDBJ databases">
        <title>De novo assembly and RNA-Seq shows season-dependent expression and editing in black bear kidneys.</title>
        <authorList>
            <person name="Korstanje R."/>
            <person name="Srivastava A."/>
            <person name="Sarsani V.K."/>
            <person name="Sheehan S.M."/>
            <person name="Seger R.L."/>
            <person name="Barter M.E."/>
            <person name="Lindqvist C."/>
            <person name="Brody L.C."/>
            <person name="Mullikin J.C."/>
        </authorList>
    </citation>
    <scope>NUCLEOTIDE SEQUENCE [LARGE SCALE GENOMIC DNA]</scope>
</reference>
<feature type="chain" id="PRO_5019048982" evidence="2">
    <location>
        <begin position="21"/>
        <end position="165"/>
    </location>
</feature>
<keyword evidence="4" id="KW-1185">Reference proteome</keyword>
<dbReference type="Proteomes" id="UP000291022">
    <property type="component" value="Unassembled WGS sequence"/>
</dbReference>
<sequence>MKVFLPCCLASLVWCGAGEAHSGVLFVLRIRTATYCLKPTCLLGLRINYCVTVSASAGIVSAGKLVDFGHTLNKGCSPYAQPQRCEPRVGVIGTYCWPELPVATSARRRGLRAPAVGPPRLGGLDPTTQRKGPPSPRPDTTWKPLPLTPHPARCPVEACPLHPPP</sequence>
<evidence type="ECO:0000313" key="3">
    <source>
        <dbReference type="Ensembl" id="ENSUAMP00000007214.1"/>
    </source>
</evidence>
<reference evidence="3" key="2">
    <citation type="submission" date="2025-08" db="UniProtKB">
        <authorList>
            <consortium name="Ensembl"/>
        </authorList>
    </citation>
    <scope>IDENTIFICATION</scope>
</reference>
<feature type="region of interest" description="Disordered" evidence="1">
    <location>
        <begin position="108"/>
        <end position="149"/>
    </location>
</feature>
<proteinExistence type="predicted"/>
<feature type="signal peptide" evidence="2">
    <location>
        <begin position="1"/>
        <end position="20"/>
    </location>
</feature>
<evidence type="ECO:0000256" key="2">
    <source>
        <dbReference type="SAM" id="SignalP"/>
    </source>
</evidence>
<dbReference type="AlphaFoldDB" id="A0A452QP17"/>
<dbReference type="STRING" id="9643.ENSUAMP00000007214"/>
<accession>A0A452QP17</accession>
<evidence type="ECO:0000256" key="1">
    <source>
        <dbReference type="SAM" id="MobiDB-lite"/>
    </source>
</evidence>
<dbReference type="Ensembl" id="ENSUAMT00000008171.1">
    <property type="protein sequence ID" value="ENSUAMP00000007214.1"/>
    <property type="gene ID" value="ENSUAMG00000006283.1"/>
</dbReference>